<evidence type="ECO:0000256" key="1">
    <source>
        <dbReference type="ARBA" id="ARBA00005531"/>
    </source>
</evidence>
<dbReference type="EMBL" id="JABFUD020000001">
    <property type="protein sequence ID" value="KAI5084596.1"/>
    <property type="molecule type" value="Genomic_DNA"/>
</dbReference>
<comment type="caution">
    <text evidence="7">The sequence shown here is derived from an EMBL/GenBank/DDBJ whole genome shotgun (WGS) entry which is preliminary data.</text>
</comment>
<evidence type="ECO:0000259" key="6">
    <source>
        <dbReference type="Pfam" id="PF08541"/>
    </source>
</evidence>
<name>A0A9D4ZSL2_ADICA</name>
<dbReference type="Gene3D" id="3.40.47.10">
    <property type="match status" value="1"/>
</dbReference>
<dbReference type="GO" id="GO:0006633">
    <property type="term" value="P:fatty acid biosynthetic process"/>
    <property type="evidence" value="ECO:0007669"/>
    <property type="project" value="InterPro"/>
</dbReference>
<dbReference type="InterPro" id="IPR013601">
    <property type="entry name" value="FAE1_typ3_polyketide_synth"/>
</dbReference>
<evidence type="ECO:0000256" key="4">
    <source>
        <dbReference type="PIRNR" id="PIRNR036417"/>
    </source>
</evidence>
<keyword evidence="8" id="KW-1185">Reference proteome</keyword>
<evidence type="ECO:0000256" key="3">
    <source>
        <dbReference type="ARBA" id="ARBA00023315"/>
    </source>
</evidence>
<protein>
    <recommendedName>
        <fullName evidence="4">3-ketoacyl-CoA synthase</fullName>
        <ecNumber evidence="4">2.3.1.-</ecNumber>
    </recommendedName>
</protein>
<dbReference type="Proteomes" id="UP000886520">
    <property type="component" value="Chromosome 1"/>
</dbReference>
<comment type="similarity">
    <text evidence="1 4">Belongs to the thiolase-like superfamily. Chalcone/stilbene synthases family.</text>
</comment>
<dbReference type="InterPro" id="IPR012392">
    <property type="entry name" value="3-ktacl-CoA_syn"/>
</dbReference>
<comment type="pathway">
    <text evidence="4">Lipid metabolism; fatty acid biosynthesis.</text>
</comment>
<dbReference type="AlphaFoldDB" id="A0A9D4ZSL2"/>
<dbReference type="Pfam" id="PF08541">
    <property type="entry name" value="ACP_syn_III_C"/>
    <property type="match status" value="1"/>
</dbReference>
<dbReference type="CDD" id="cd00831">
    <property type="entry name" value="CHS_like"/>
    <property type="match status" value="1"/>
</dbReference>
<feature type="domain" description="FAE" evidence="5">
    <location>
        <begin position="65"/>
        <end position="349"/>
    </location>
</feature>
<dbReference type="InterPro" id="IPR013747">
    <property type="entry name" value="ACP_syn_III_C"/>
</dbReference>
<dbReference type="GO" id="GO:0016747">
    <property type="term" value="F:acyltransferase activity, transferring groups other than amino-acyl groups"/>
    <property type="evidence" value="ECO:0007669"/>
    <property type="project" value="InterPro"/>
</dbReference>
<dbReference type="InterPro" id="IPR016039">
    <property type="entry name" value="Thiolase-like"/>
</dbReference>
<proteinExistence type="inferred from homology"/>
<sequence length="477" mass="53573">MALAGRDAFLAASLLLLSVSVSRRSSTNVVTQYAPPFLLDYTAALRAAFIIVLYGAMAHILLSKWRKKDVYLVDYACYRPPDFLRVPYSTFLEHNTLNGMSKDNTEFQRKILQHSGLSEQTALPPSFHFLPPRKGMLYSRSESQTVFFSLVDELLAKTYVEPSEIGILVLNCCLFYPSPSLSAMIVNRYKLRSDIKTFNLSGMGCAASLLAVDMVRHLLEVHSESYALILSSENMSGRDYTGGRRSMLIANCLFRMGGAAALLSNRCADKRCAKYKLLNTVRTHTASDDKSFSCITHGEDDSGEIGVSLSKELMIVAGDALTKNITSLGQYVLPISEQLKYAINFIARKYFKVQWLPYMPDFKQAFQHFCIHAGGKAVIQELEKNLKLTGELTEASRMTLHRFGNTSSTSVWYELAYLEVNQRVKKGERVWQVGLGSGFKCFSAVWKSLWDTNGTQDNPWRDCMLQYPVSIPDCVEI</sequence>
<dbReference type="EC" id="2.3.1.-" evidence="4"/>
<reference evidence="7" key="1">
    <citation type="submission" date="2021-01" db="EMBL/GenBank/DDBJ databases">
        <title>Adiantum capillus-veneris genome.</title>
        <authorList>
            <person name="Fang Y."/>
            <person name="Liao Q."/>
        </authorList>
    </citation>
    <scope>NUCLEOTIDE SEQUENCE</scope>
    <source>
        <strain evidence="7">H3</strain>
        <tissue evidence="7">Leaf</tissue>
    </source>
</reference>
<accession>A0A9D4ZSL2</accession>
<evidence type="ECO:0000259" key="5">
    <source>
        <dbReference type="Pfam" id="PF08392"/>
    </source>
</evidence>
<dbReference type="GO" id="GO:0016020">
    <property type="term" value="C:membrane"/>
    <property type="evidence" value="ECO:0007669"/>
    <property type="project" value="InterPro"/>
</dbReference>
<gene>
    <name evidence="7" type="ORF">GOP47_0000765</name>
</gene>
<dbReference type="Pfam" id="PF08392">
    <property type="entry name" value="FAE1_CUT1_RppA"/>
    <property type="match status" value="1"/>
</dbReference>
<keyword evidence="2 4" id="KW-0808">Transferase</keyword>
<organism evidence="7 8">
    <name type="scientific">Adiantum capillus-veneris</name>
    <name type="common">Maidenhair fern</name>
    <dbReference type="NCBI Taxonomy" id="13818"/>
    <lineage>
        <taxon>Eukaryota</taxon>
        <taxon>Viridiplantae</taxon>
        <taxon>Streptophyta</taxon>
        <taxon>Embryophyta</taxon>
        <taxon>Tracheophyta</taxon>
        <taxon>Polypodiopsida</taxon>
        <taxon>Polypodiidae</taxon>
        <taxon>Polypodiales</taxon>
        <taxon>Pteridineae</taxon>
        <taxon>Pteridaceae</taxon>
        <taxon>Vittarioideae</taxon>
        <taxon>Adiantum</taxon>
    </lineage>
</organism>
<evidence type="ECO:0000256" key="2">
    <source>
        <dbReference type="ARBA" id="ARBA00022679"/>
    </source>
</evidence>
<dbReference type="PIRSF" id="PIRSF036417">
    <property type="entry name" value="3-ktacl-CoA_syn"/>
    <property type="match status" value="1"/>
</dbReference>
<dbReference type="PANTHER" id="PTHR31561">
    <property type="entry name" value="3-KETOACYL-COA SYNTHASE"/>
    <property type="match status" value="1"/>
</dbReference>
<dbReference type="SUPFAM" id="SSF53901">
    <property type="entry name" value="Thiolase-like"/>
    <property type="match status" value="2"/>
</dbReference>
<evidence type="ECO:0000313" key="8">
    <source>
        <dbReference type="Proteomes" id="UP000886520"/>
    </source>
</evidence>
<evidence type="ECO:0000313" key="7">
    <source>
        <dbReference type="EMBL" id="KAI5084596.1"/>
    </source>
</evidence>
<dbReference type="OrthoDB" id="10290656at2759"/>
<keyword evidence="3 4" id="KW-0012">Acyltransferase</keyword>
<feature type="domain" description="Beta-ketoacyl-[acyl-carrier-protein] synthase III C-terminal" evidence="6">
    <location>
        <begin position="366"/>
        <end position="447"/>
    </location>
</feature>